<dbReference type="InterPro" id="IPR036885">
    <property type="entry name" value="SWIB_MDM2_dom_sf"/>
</dbReference>
<dbReference type="Gene3D" id="3.30.40.10">
    <property type="entry name" value="Zinc/RING finger domain, C3HC4 (zinc finger)"/>
    <property type="match status" value="1"/>
</dbReference>
<keyword evidence="12" id="KW-0833">Ubl conjugation pathway</keyword>
<dbReference type="InterPro" id="IPR001876">
    <property type="entry name" value="Znf_RanBP2"/>
</dbReference>
<evidence type="ECO:0000256" key="1">
    <source>
        <dbReference type="ARBA" id="ARBA00000900"/>
    </source>
</evidence>
<evidence type="ECO:0000256" key="6">
    <source>
        <dbReference type="ARBA" id="ARBA00012483"/>
    </source>
</evidence>
<evidence type="ECO:0000256" key="17">
    <source>
        <dbReference type="ARBA" id="ARBA00032811"/>
    </source>
</evidence>
<comment type="caution">
    <text evidence="23">The sequence shown here is derived from an EMBL/GenBank/DDBJ whole genome shotgun (WGS) entry which is preliminary data.</text>
</comment>
<comment type="subcellular location">
    <subcellularLocation>
        <location evidence="2">Cytoplasm</location>
    </subcellularLocation>
    <subcellularLocation>
        <location evidence="3">Nucleus</location>
        <location evidence="3">Nucleolus</location>
    </subcellularLocation>
    <subcellularLocation>
        <location evidence="4">Nucleus</location>
        <location evidence="4">Nucleoplasm</location>
    </subcellularLocation>
</comment>
<evidence type="ECO:0000259" key="22">
    <source>
        <dbReference type="PROSITE" id="PS51925"/>
    </source>
</evidence>
<dbReference type="GO" id="GO:0005730">
    <property type="term" value="C:nucleolus"/>
    <property type="evidence" value="ECO:0007669"/>
    <property type="project" value="UniProtKB-SubCell"/>
</dbReference>
<dbReference type="GO" id="GO:0016567">
    <property type="term" value="P:protein ubiquitination"/>
    <property type="evidence" value="ECO:0007669"/>
    <property type="project" value="TreeGrafter"/>
</dbReference>
<dbReference type="GO" id="GO:0042802">
    <property type="term" value="F:identical protein binding"/>
    <property type="evidence" value="ECO:0007669"/>
    <property type="project" value="InterPro"/>
</dbReference>
<dbReference type="GO" id="GO:0005654">
    <property type="term" value="C:nucleoplasm"/>
    <property type="evidence" value="ECO:0007669"/>
    <property type="project" value="UniProtKB-SubCell"/>
</dbReference>
<proteinExistence type="inferred from homology"/>
<evidence type="ECO:0000256" key="14">
    <source>
        <dbReference type="ARBA" id="ARBA00023242"/>
    </source>
</evidence>
<dbReference type="PROSITE" id="PS50199">
    <property type="entry name" value="ZF_RANBP2_2"/>
    <property type="match status" value="1"/>
</dbReference>
<feature type="domain" description="RanBP2-type" evidence="21">
    <location>
        <begin position="358"/>
        <end position="387"/>
    </location>
</feature>
<feature type="compositionally biased region" description="Polar residues" evidence="19">
    <location>
        <begin position="437"/>
        <end position="462"/>
    </location>
</feature>
<dbReference type="CDD" id="cd16783">
    <property type="entry name" value="mRING-HC-C2H2C4_MDM2"/>
    <property type="match status" value="1"/>
</dbReference>
<dbReference type="GO" id="GO:0005737">
    <property type="term" value="C:cytoplasm"/>
    <property type="evidence" value="ECO:0007669"/>
    <property type="project" value="UniProtKB-SubCell"/>
</dbReference>
<evidence type="ECO:0000256" key="3">
    <source>
        <dbReference type="ARBA" id="ARBA00004604"/>
    </source>
</evidence>
<keyword evidence="14" id="KW-0539">Nucleus</keyword>
<reference evidence="23" key="1">
    <citation type="thesis" date="2020" institute="ProQuest LLC" country="789 East Eisenhower Parkway, Ann Arbor, MI, USA">
        <title>Comparative Genomics and Chromosome Evolution.</title>
        <authorList>
            <person name="Mudd A.B."/>
        </authorList>
    </citation>
    <scope>NUCLEOTIDE SEQUENCE</scope>
    <source>
        <strain evidence="23">HN-11 Male</strain>
        <tissue evidence="23">Kidney and liver</tissue>
    </source>
</reference>
<keyword evidence="24" id="KW-1185">Reference proteome</keyword>
<dbReference type="PANTHER" id="PTHR46858:SF13">
    <property type="entry name" value="E3 UBIQUITIN-PROTEIN LIGASE MDM2"/>
    <property type="match status" value="1"/>
</dbReference>
<dbReference type="Pfam" id="PF13920">
    <property type="entry name" value="zf-C3HC4_3"/>
    <property type="match status" value="1"/>
</dbReference>
<comment type="similarity">
    <text evidence="5">Belongs to the MDM2/MDM4 family.</text>
</comment>
<dbReference type="Pfam" id="PF02201">
    <property type="entry name" value="SWIB"/>
    <property type="match status" value="1"/>
</dbReference>
<dbReference type="SUPFAM" id="SSF57850">
    <property type="entry name" value="RING/U-box"/>
    <property type="match status" value="1"/>
</dbReference>
<dbReference type="PIRSF" id="PIRSF006748">
    <property type="entry name" value="p53_MDM_2/4"/>
    <property type="match status" value="1"/>
</dbReference>
<dbReference type="PIRSF" id="PIRSF500700">
    <property type="entry name" value="MDM2"/>
    <property type="match status" value="1"/>
</dbReference>
<accession>A0A8J6FMY8</accession>
<keyword evidence="11 18" id="KW-0863">Zinc-finger</keyword>
<sequence length="541" mass="60487">MEEGEQCAELRQACNMNGPPSPTDCVERSPATEKELLVKPNSLLLDLLKSAGAEKETFTMKEVIYHLGQYIMAKQLYDEKQQHIVHCSNDPLGELFGVQNFSVKEPRRLYAMISKNLVTADSEGCHVDTFEKEASSVSQTVSSAQDSAEELQKITPSASSSKKGHSDSEENSSNGQPSEPQRKRHKSDSVSLTFDESLSWWVISGLHCDRSSSDSTDTSSNTDHEARSVSNSDWSDPDSDSDQFSVEFEVESVYSEDYSPSGGEESITDDDESPGPDELHPRILKKAAEVIAEPLAIIFENFWRIGEGPEDWRRANIVPIFKKGKKVGPGNYSPVYQVTIYEAEESRDSFDEDTEISEADYWKCSQCDEMNPPIPRYCKRCWSLRKDWLPEMENSSLKRKEMEDSLEDEGIDVPDGKKAKLSESQESVVPKKDDEGIQSSESQETEDYSQPSTSGSTTSCSQEEFKEGEQAQQESSEQGLPLSSVEPCVICQTRPKNGCIVHGRTGHLMACFSCAKKLKKRNKPCPVCRQPIQMIVLTYFS</sequence>
<feature type="region of interest" description="Disordered" evidence="19">
    <location>
        <begin position="396"/>
        <end position="479"/>
    </location>
</feature>
<dbReference type="PANTHER" id="PTHR46858">
    <property type="entry name" value="OS05G0521000 PROTEIN"/>
    <property type="match status" value="1"/>
</dbReference>
<gene>
    <name evidence="23" type="ORF">GDO78_005940</name>
</gene>
<dbReference type="FunFam" id="3.30.40.10:FF:000076">
    <property type="entry name" value="E3 ubiquitin-protein ligase Mdm2"/>
    <property type="match status" value="1"/>
</dbReference>
<feature type="compositionally biased region" description="Low complexity" evidence="19">
    <location>
        <begin position="242"/>
        <end position="259"/>
    </location>
</feature>
<dbReference type="EMBL" id="WNTK01000002">
    <property type="protein sequence ID" value="KAG9490321.1"/>
    <property type="molecule type" value="Genomic_DNA"/>
</dbReference>
<dbReference type="InterPro" id="IPR001841">
    <property type="entry name" value="Znf_RING"/>
</dbReference>
<feature type="compositionally biased region" description="Acidic residues" evidence="19">
    <location>
        <begin position="266"/>
        <end position="275"/>
    </location>
</feature>
<evidence type="ECO:0000313" key="24">
    <source>
        <dbReference type="Proteomes" id="UP000770717"/>
    </source>
</evidence>
<dbReference type="InterPro" id="IPR013083">
    <property type="entry name" value="Znf_RING/FYVE/PHD"/>
</dbReference>
<feature type="compositionally biased region" description="Basic and acidic residues" evidence="19">
    <location>
        <begin position="414"/>
        <end position="435"/>
    </location>
</feature>
<dbReference type="GO" id="GO:0051726">
    <property type="term" value="P:regulation of cell cycle"/>
    <property type="evidence" value="ECO:0007669"/>
    <property type="project" value="InterPro"/>
</dbReference>
<feature type="compositionally biased region" description="Low complexity" evidence="19">
    <location>
        <begin position="470"/>
        <end position="479"/>
    </location>
</feature>
<dbReference type="EC" id="2.3.2.27" evidence="6"/>
<evidence type="ECO:0000256" key="12">
    <source>
        <dbReference type="ARBA" id="ARBA00022786"/>
    </source>
</evidence>
<dbReference type="GO" id="GO:0043066">
    <property type="term" value="P:negative regulation of apoptotic process"/>
    <property type="evidence" value="ECO:0007669"/>
    <property type="project" value="InterPro"/>
</dbReference>
<feature type="region of interest" description="Disordered" evidence="19">
    <location>
        <begin position="210"/>
        <end position="279"/>
    </location>
</feature>
<evidence type="ECO:0000256" key="11">
    <source>
        <dbReference type="ARBA" id="ARBA00022771"/>
    </source>
</evidence>
<evidence type="ECO:0000313" key="23">
    <source>
        <dbReference type="EMBL" id="KAG9490321.1"/>
    </source>
</evidence>
<dbReference type="PROSITE" id="PS51925">
    <property type="entry name" value="SWIB_MDM2"/>
    <property type="match status" value="1"/>
</dbReference>
<evidence type="ECO:0000256" key="9">
    <source>
        <dbReference type="ARBA" id="ARBA00022679"/>
    </source>
</evidence>
<dbReference type="InterPro" id="IPR016495">
    <property type="entry name" value="p53_neg-reg_MDM_2/4"/>
</dbReference>
<evidence type="ECO:0000256" key="4">
    <source>
        <dbReference type="ARBA" id="ARBA00004642"/>
    </source>
</evidence>
<feature type="region of interest" description="Disordered" evidence="19">
    <location>
        <begin position="138"/>
        <end position="190"/>
    </location>
</feature>
<dbReference type="InterPro" id="IPR044080">
    <property type="entry name" value="MDM2_mRING-HC-C2H2C4"/>
</dbReference>
<dbReference type="AlphaFoldDB" id="A0A8J6FMY8"/>
<dbReference type="PROSITE" id="PS50089">
    <property type="entry name" value="ZF_RING_2"/>
    <property type="match status" value="1"/>
</dbReference>
<evidence type="ECO:0000256" key="13">
    <source>
        <dbReference type="ARBA" id="ARBA00022833"/>
    </source>
</evidence>
<evidence type="ECO:0000256" key="18">
    <source>
        <dbReference type="PROSITE-ProRule" id="PRU00322"/>
    </source>
</evidence>
<dbReference type="InterPro" id="IPR036443">
    <property type="entry name" value="Znf_RanBP2_sf"/>
</dbReference>
<dbReference type="GO" id="GO:0002039">
    <property type="term" value="F:p53 binding"/>
    <property type="evidence" value="ECO:0007669"/>
    <property type="project" value="TreeGrafter"/>
</dbReference>
<dbReference type="InterPro" id="IPR028340">
    <property type="entry name" value="Mdm2"/>
</dbReference>
<evidence type="ECO:0000256" key="8">
    <source>
        <dbReference type="ARBA" id="ARBA00022490"/>
    </source>
</evidence>
<dbReference type="GO" id="GO:0061630">
    <property type="term" value="F:ubiquitin protein ligase activity"/>
    <property type="evidence" value="ECO:0007669"/>
    <property type="project" value="UniProtKB-EC"/>
</dbReference>
<dbReference type="PROSITE" id="PS01358">
    <property type="entry name" value="ZF_RANBP2_1"/>
    <property type="match status" value="1"/>
</dbReference>
<evidence type="ECO:0000256" key="19">
    <source>
        <dbReference type="SAM" id="MobiDB-lite"/>
    </source>
</evidence>
<evidence type="ECO:0000256" key="16">
    <source>
        <dbReference type="ARBA" id="ARBA00032614"/>
    </source>
</evidence>
<dbReference type="Proteomes" id="UP000770717">
    <property type="component" value="Unassembled WGS sequence"/>
</dbReference>
<evidence type="ECO:0000256" key="15">
    <source>
        <dbReference type="ARBA" id="ARBA00030148"/>
    </source>
</evidence>
<evidence type="ECO:0000256" key="7">
    <source>
        <dbReference type="ARBA" id="ARBA00018786"/>
    </source>
</evidence>
<dbReference type="Gene3D" id="1.10.245.10">
    <property type="entry name" value="SWIB/MDM2 domain"/>
    <property type="match status" value="1"/>
</dbReference>
<evidence type="ECO:0000256" key="5">
    <source>
        <dbReference type="ARBA" id="ARBA00005803"/>
    </source>
</evidence>
<dbReference type="CDD" id="cd17672">
    <property type="entry name" value="MDM2"/>
    <property type="match status" value="1"/>
</dbReference>
<dbReference type="OrthoDB" id="24526at2759"/>
<keyword evidence="9" id="KW-0808">Transferase</keyword>
<dbReference type="GO" id="GO:0010468">
    <property type="term" value="P:regulation of gene expression"/>
    <property type="evidence" value="ECO:0007669"/>
    <property type="project" value="TreeGrafter"/>
</dbReference>
<protein>
    <recommendedName>
        <fullName evidence="7">E3 ubiquitin-protein ligase Mdm2</fullName>
        <ecNumber evidence="6">2.3.2.27</ecNumber>
    </recommendedName>
    <alternativeName>
        <fullName evidence="17">Double minute 2 protein</fullName>
    </alternativeName>
    <alternativeName>
        <fullName evidence="16">RING-type E3 ubiquitin transferase Mdm2</fullName>
    </alternativeName>
    <alternativeName>
        <fullName evidence="15">p53-binding protein Mdm2</fullName>
    </alternativeName>
</protein>
<evidence type="ECO:0000256" key="10">
    <source>
        <dbReference type="ARBA" id="ARBA00022723"/>
    </source>
</evidence>
<evidence type="ECO:0000259" key="21">
    <source>
        <dbReference type="PROSITE" id="PS50199"/>
    </source>
</evidence>
<feature type="domain" description="DM2" evidence="22">
    <location>
        <begin position="36"/>
        <end position="119"/>
    </location>
</feature>
<dbReference type="SUPFAM" id="SSF47592">
    <property type="entry name" value="SWIB/MDM2 domain"/>
    <property type="match status" value="2"/>
</dbReference>
<organism evidence="23 24">
    <name type="scientific">Eleutherodactylus coqui</name>
    <name type="common">Puerto Rican coqui</name>
    <dbReference type="NCBI Taxonomy" id="57060"/>
    <lineage>
        <taxon>Eukaryota</taxon>
        <taxon>Metazoa</taxon>
        <taxon>Chordata</taxon>
        <taxon>Craniata</taxon>
        <taxon>Vertebrata</taxon>
        <taxon>Euteleostomi</taxon>
        <taxon>Amphibia</taxon>
        <taxon>Batrachia</taxon>
        <taxon>Anura</taxon>
        <taxon>Neobatrachia</taxon>
        <taxon>Hyloidea</taxon>
        <taxon>Eleutherodactylidae</taxon>
        <taxon>Eleutherodactylinae</taxon>
        <taxon>Eleutherodactylus</taxon>
        <taxon>Eleutherodactylus</taxon>
    </lineage>
</organism>
<feature type="domain" description="RING-type" evidence="20">
    <location>
        <begin position="488"/>
        <end position="529"/>
    </location>
</feature>
<dbReference type="SUPFAM" id="SSF90209">
    <property type="entry name" value="Ran binding protein zinc finger-like"/>
    <property type="match status" value="1"/>
</dbReference>
<evidence type="ECO:0000256" key="2">
    <source>
        <dbReference type="ARBA" id="ARBA00004496"/>
    </source>
</evidence>
<dbReference type="InterPro" id="IPR003121">
    <property type="entry name" value="SWIB_MDM2_domain"/>
</dbReference>
<name>A0A8J6FMY8_ELECQ</name>
<keyword evidence="8" id="KW-0963">Cytoplasm</keyword>
<keyword evidence="13" id="KW-0862">Zinc</keyword>
<comment type="catalytic activity">
    <reaction evidence="1">
        <text>S-ubiquitinyl-[E2 ubiquitin-conjugating enzyme]-L-cysteine + [acceptor protein]-L-lysine = [E2 ubiquitin-conjugating enzyme]-L-cysteine + N(6)-ubiquitinyl-[acceptor protein]-L-lysine.</text>
        <dbReference type="EC" id="2.3.2.27"/>
    </reaction>
</comment>
<evidence type="ECO:0000259" key="20">
    <source>
        <dbReference type="PROSITE" id="PS50089"/>
    </source>
</evidence>
<keyword evidence="10" id="KW-0479">Metal-binding</keyword>
<dbReference type="Gene3D" id="2.30.30.380">
    <property type="entry name" value="Zn-finger domain of Sec23/24"/>
    <property type="match status" value="1"/>
</dbReference>
<dbReference type="GO" id="GO:0008270">
    <property type="term" value="F:zinc ion binding"/>
    <property type="evidence" value="ECO:0007669"/>
    <property type="project" value="UniProtKB-KW"/>
</dbReference>